<protein>
    <recommendedName>
        <fullName evidence="1">Helix-turn-helix conjugative transposon-like domain-containing protein</fullName>
    </recommendedName>
</protein>
<gene>
    <name evidence="2" type="ORF">BACCAP_02603</name>
</gene>
<dbReference type="Pfam" id="PF12645">
    <property type="entry name" value="HTH_16"/>
    <property type="match status" value="1"/>
</dbReference>
<keyword evidence="3" id="KW-1185">Reference proteome</keyword>
<dbReference type="InterPro" id="IPR024760">
    <property type="entry name" value="HTH_dom_conjug_TS-like"/>
</dbReference>
<proteinExistence type="predicted"/>
<feature type="domain" description="Helix-turn-helix conjugative transposon-like" evidence="1">
    <location>
        <begin position="16"/>
        <end position="75"/>
    </location>
</feature>
<evidence type="ECO:0000313" key="3">
    <source>
        <dbReference type="Proteomes" id="UP000003639"/>
    </source>
</evidence>
<dbReference type="RefSeq" id="WP_006573133.1">
    <property type="nucleotide sequence ID" value="NZ_AAXG02000016.1"/>
</dbReference>
<accession>A6NWK9</accession>
<comment type="caution">
    <text evidence="2">The sequence shown here is derived from an EMBL/GenBank/DDBJ whole genome shotgun (WGS) entry which is preliminary data.</text>
</comment>
<organism evidence="2 3">
    <name type="scientific">Pseudoflavonifractor capillosus ATCC 29799</name>
    <dbReference type="NCBI Taxonomy" id="411467"/>
    <lineage>
        <taxon>Bacteria</taxon>
        <taxon>Bacillati</taxon>
        <taxon>Bacillota</taxon>
        <taxon>Clostridia</taxon>
        <taxon>Eubacteriales</taxon>
        <taxon>Oscillospiraceae</taxon>
        <taxon>Pseudoflavonifractor</taxon>
    </lineage>
</organism>
<evidence type="ECO:0000259" key="1">
    <source>
        <dbReference type="Pfam" id="PF12645"/>
    </source>
</evidence>
<sequence length="82" mass="9612">MKRKSNIPEEKLLPYDAICAATRGDPDAMAEVLRHFDGYISLRATRIFYDEYGQSYRGVDAELKQRIQDKLTARIMERFRPD</sequence>
<name>A6NWK9_9FIRM</name>
<dbReference type="EMBL" id="AAXG02000016">
    <property type="protein sequence ID" value="EDM99546.1"/>
    <property type="molecule type" value="Genomic_DNA"/>
</dbReference>
<dbReference type="AlphaFoldDB" id="A6NWK9"/>
<dbReference type="OrthoDB" id="9801453at2"/>
<reference evidence="2 3" key="1">
    <citation type="submission" date="2007-04" db="EMBL/GenBank/DDBJ databases">
        <authorList>
            <person name="Fulton L."/>
            <person name="Clifton S."/>
            <person name="Fulton B."/>
            <person name="Xu J."/>
            <person name="Minx P."/>
            <person name="Pepin K.H."/>
            <person name="Johnson M."/>
            <person name="Thiruvilangam P."/>
            <person name="Bhonagiri V."/>
            <person name="Nash W.E."/>
            <person name="Mardis E.R."/>
            <person name="Wilson R.K."/>
        </authorList>
    </citation>
    <scope>NUCLEOTIDE SEQUENCE [LARGE SCALE GENOMIC DNA]</scope>
    <source>
        <strain evidence="2 3">ATCC 29799</strain>
    </source>
</reference>
<reference evidence="2 3" key="2">
    <citation type="submission" date="2007-06" db="EMBL/GenBank/DDBJ databases">
        <title>Draft genome sequence of Pseudoflavonifractor capillosus ATCC 29799.</title>
        <authorList>
            <person name="Sudarsanam P."/>
            <person name="Ley R."/>
            <person name="Guruge J."/>
            <person name="Turnbaugh P.J."/>
            <person name="Mahowald M."/>
            <person name="Liep D."/>
            <person name="Gordon J."/>
        </authorList>
    </citation>
    <scope>NUCLEOTIDE SEQUENCE [LARGE SCALE GENOMIC DNA]</scope>
    <source>
        <strain evidence="2 3">ATCC 29799</strain>
    </source>
</reference>
<dbReference type="STRING" id="411467.BACCAP_02603"/>
<dbReference type="eggNOG" id="ENOG5031AIZ">
    <property type="taxonomic scope" value="Bacteria"/>
</dbReference>
<dbReference type="Proteomes" id="UP000003639">
    <property type="component" value="Unassembled WGS sequence"/>
</dbReference>
<evidence type="ECO:0000313" key="2">
    <source>
        <dbReference type="EMBL" id="EDM99546.1"/>
    </source>
</evidence>